<comment type="caution">
    <text evidence="1">The sequence shown here is derived from an EMBL/GenBank/DDBJ whole genome shotgun (WGS) entry which is preliminary data.</text>
</comment>
<dbReference type="EMBL" id="JBHULL010000003">
    <property type="protein sequence ID" value="MFD2581520.1"/>
    <property type="molecule type" value="Genomic_DNA"/>
</dbReference>
<dbReference type="CDD" id="cd00093">
    <property type="entry name" value="HTH_XRE"/>
    <property type="match status" value="1"/>
</dbReference>
<dbReference type="RefSeq" id="WP_379074934.1">
    <property type="nucleotide sequence ID" value="NZ_JBHULL010000003.1"/>
</dbReference>
<protein>
    <submittedName>
        <fullName evidence="1">Helix-turn-helix domain-containing protein</fullName>
    </submittedName>
</protein>
<proteinExistence type="predicted"/>
<name>A0ABW5MGD6_9SPHI</name>
<dbReference type="InterPro" id="IPR001387">
    <property type="entry name" value="Cro/C1-type_HTH"/>
</dbReference>
<dbReference type="Proteomes" id="UP001597461">
    <property type="component" value="Unassembled WGS sequence"/>
</dbReference>
<organism evidence="1 2">
    <name type="scientific">Pedobacter vanadiisoli</name>
    <dbReference type="NCBI Taxonomy" id="1761975"/>
    <lineage>
        <taxon>Bacteria</taxon>
        <taxon>Pseudomonadati</taxon>
        <taxon>Bacteroidota</taxon>
        <taxon>Sphingobacteriia</taxon>
        <taxon>Sphingobacteriales</taxon>
        <taxon>Sphingobacteriaceae</taxon>
        <taxon>Pedobacter</taxon>
    </lineage>
</organism>
<accession>A0ABW5MGD6</accession>
<reference evidence="2" key="1">
    <citation type="journal article" date="2019" name="Int. J. Syst. Evol. Microbiol.">
        <title>The Global Catalogue of Microorganisms (GCM) 10K type strain sequencing project: providing services to taxonomists for standard genome sequencing and annotation.</title>
        <authorList>
            <consortium name="The Broad Institute Genomics Platform"/>
            <consortium name="The Broad Institute Genome Sequencing Center for Infectious Disease"/>
            <person name="Wu L."/>
            <person name="Ma J."/>
        </authorList>
    </citation>
    <scope>NUCLEOTIDE SEQUENCE [LARGE SCALE GENOMIC DNA]</scope>
    <source>
        <strain evidence="2">KCTC 42866</strain>
    </source>
</reference>
<evidence type="ECO:0000313" key="2">
    <source>
        <dbReference type="Proteomes" id="UP001597461"/>
    </source>
</evidence>
<keyword evidence="2" id="KW-1185">Reference proteome</keyword>
<sequence>MQETGQNLKYTIKSRIGKMPGTPRSNAYKICIELGISFSTLNNWMNLVIGDKFSIPVEDFYRIAKQLGCTPDELFTSRDLINNG</sequence>
<evidence type="ECO:0000313" key="1">
    <source>
        <dbReference type="EMBL" id="MFD2581520.1"/>
    </source>
</evidence>
<dbReference type="Gene3D" id="1.10.260.40">
    <property type="entry name" value="lambda repressor-like DNA-binding domains"/>
    <property type="match status" value="1"/>
</dbReference>
<gene>
    <name evidence="1" type="ORF">ACFSR6_03400</name>
</gene>
<dbReference type="InterPro" id="IPR010982">
    <property type="entry name" value="Lambda_DNA-bd_dom_sf"/>
</dbReference>